<keyword evidence="1" id="KW-0285">Flavoprotein</keyword>
<proteinExistence type="predicted"/>
<name>Q1QWR2_CHRI1</name>
<gene>
    <name evidence="4" type="ordered locus">Csal_1744</name>
</gene>
<evidence type="ECO:0000313" key="5">
    <source>
        <dbReference type="Proteomes" id="UP000000239"/>
    </source>
</evidence>
<accession>Q1QWR2</accession>
<dbReference type="PANTHER" id="PTHR43716">
    <property type="entry name" value="D-2-HYDROXYGLUTARATE DEHYDROGENASE, MITOCHONDRIAL"/>
    <property type="match status" value="1"/>
</dbReference>
<dbReference type="InterPro" id="IPR016166">
    <property type="entry name" value="FAD-bd_PCMH"/>
</dbReference>
<organism evidence="4 5">
    <name type="scientific">Chromohalobacter israelensis (strain ATCC BAA-138 / DSM 3043 / CIP 106854 / NCIMB 13768 / 1H11)</name>
    <name type="common">Chromohalobacter salexigens</name>
    <dbReference type="NCBI Taxonomy" id="290398"/>
    <lineage>
        <taxon>Bacteria</taxon>
        <taxon>Pseudomonadati</taxon>
        <taxon>Pseudomonadota</taxon>
        <taxon>Gammaproteobacteria</taxon>
        <taxon>Oceanospirillales</taxon>
        <taxon>Halomonadaceae</taxon>
        <taxon>Chromohalobacter</taxon>
    </lineage>
</organism>
<dbReference type="GO" id="GO:0071949">
    <property type="term" value="F:FAD binding"/>
    <property type="evidence" value="ECO:0007669"/>
    <property type="project" value="InterPro"/>
</dbReference>
<dbReference type="HOGENOM" id="CLU_017779_4_1_6"/>
<dbReference type="GO" id="GO:0003824">
    <property type="term" value="F:catalytic activity"/>
    <property type="evidence" value="ECO:0007669"/>
    <property type="project" value="InterPro"/>
</dbReference>
<keyword evidence="2" id="KW-0274">FAD</keyword>
<dbReference type="Gene3D" id="3.30.465.10">
    <property type="match status" value="1"/>
</dbReference>
<dbReference type="Gene3D" id="3.30.70.2740">
    <property type="match status" value="1"/>
</dbReference>
<reference evidence="4 5" key="1">
    <citation type="journal article" date="2011" name="Stand. Genomic Sci.">
        <title>Complete genome sequence of the halophilic and highly halotolerant Chromohalobacter salexigens type strain (1H11(T)).</title>
        <authorList>
            <person name="Copeland A."/>
            <person name="O'Connor K."/>
            <person name="Lucas S."/>
            <person name="Lapidus A."/>
            <person name="Berry K.W."/>
            <person name="Detter J.C."/>
            <person name="Del Rio T.G."/>
            <person name="Hammon N."/>
            <person name="Dalin E."/>
            <person name="Tice H."/>
            <person name="Pitluck S."/>
            <person name="Bruce D."/>
            <person name="Goodwin L."/>
            <person name="Han C."/>
            <person name="Tapia R."/>
            <person name="Saunders E."/>
            <person name="Schmutz J."/>
            <person name="Brettin T."/>
            <person name="Larimer F."/>
            <person name="Land M."/>
            <person name="Hauser L."/>
            <person name="Vargas C."/>
            <person name="Nieto J.J."/>
            <person name="Kyrpides N.C."/>
            <person name="Ivanova N."/>
            <person name="Goker M."/>
            <person name="Klenk H.P."/>
            <person name="Csonka L.N."/>
            <person name="Woyke T."/>
        </authorList>
    </citation>
    <scope>NUCLEOTIDE SEQUENCE [LARGE SCALE GENOMIC DNA]</scope>
    <source>
        <strain evidence="5">ATCC BAA-138 / DSM 3043 / CIP 106854 / NCIMB 13768 / 1H11</strain>
    </source>
</reference>
<dbReference type="Gene3D" id="3.30.70.2190">
    <property type="match status" value="1"/>
</dbReference>
<protein>
    <submittedName>
        <fullName evidence="4">FAD linked oxidase-like protein</fullName>
    </submittedName>
</protein>
<evidence type="ECO:0000259" key="3">
    <source>
        <dbReference type="PROSITE" id="PS51387"/>
    </source>
</evidence>
<dbReference type="SUPFAM" id="SSF56176">
    <property type="entry name" value="FAD-binding/transporter-associated domain-like"/>
    <property type="match status" value="1"/>
</dbReference>
<dbReference type="eggNOG" id="COG0277">
    <property type="taxonomic scope" value="Bacteria"/>
</dbReference>
<dbReference type="Gene3D" id="3.30.43.10">
    <property type="entry name" value="Uridine Diphospho-n-acetylenolpyruvylglucosamine Reductase, domain 2"/>
    <property type="match status" value="1"/>
</dbReference>
<dbReference type="InterPro" id="IPR016164">
    <property type="entry name" value="FAD-linked_Oxase-like_C"/>
</dbReference>
<dbReference type="InterPro" id="IPR051264">
    <property type="entry name" value="FAD-oxidored/transferase_4"/>
</dbReference>
<evidence type="ECO:0000313" key="4">
    <source>
        <dbReference type="EMBL" id="ABE59096.1"/>
    </source>
</evidence>
<evidence type="ECO:0000256" key="1">
    <source>
        <dbReference type="ARBA" id="ARBA00022630"/>
    </source>
</evidence>
<feature type="domain" description="FAD-binding PCMH-type" evidence="3">
    <location>
        <begin position="50"/>
        <end position="231"/>
    </location>
</feature>
<dbReference type="Pfam" id="PF02913">
    <property type="entry name" value="FAD-oxidase_C"/>
    <property type="match status" value="1"/>
</dbReference>
<dbReference type="PANTHER" id="PTHR43716:SF2">
    <property type="entry name" value="BLL6224 PROTEIN"/>
    <property type="match status" value="1"/>
</dbReference>
<keyword evidence="5" id="KW-1185">Reference proteome</keyword>
<dbReference type="SUPFAM" id="SSF55103">
    <property type="entry name" value="FAD-linked oxidases, C-terminal domain"/>
    <property type="match status" value="1"/>
</dbReference>
<dbReference type="InterPro" id="IPR016167">
    <property type="entry name" value="FAD-bd_PCMH_sub1"/>
</dbReference>
<evidence type="ECO:0000256" key="2">
    <source>
        <dbReference type="ARBA" id="ARBA00022827"/>
    </source>
</evidence>
<sequence>MSDTRGQRDDTMPIDTAELHRFLTELLGAGGVIDDPAEFGRYTTDWAGDKGSDPWMVARPGTPEQVADIVAFCHRHRIPMVAQGGHSGLVGGAQPDAERRELLISLERLNRIRHIDPINFSMSVDSGCILQTVKDAAEAADCYFPLALGAQGSCQIGGNVSTNAGGLNVLRYGMMRQLVLGLEVVLPDGRLWNGMHALHKDNRGYDLKQLFIGAEGTLGIVTGAVLKLAPRPQTSRTALIAVPDIASALALYGQARRSCCDLLSAFELIPRVCMELAFEAAPDLPDPLDEAYPVYVLLEVSASGPVDLDAMIEHLFETGAEQEHVLDGVLASSEAQAAQLWQIRESMLEGQQMRGEHLRTDVSLPISGLTAFFEAASHAVAQRSPDTQIIAYGHIGDGNLHFNLLPPPALDLEAKKALLHELETLLFDLVDAHHGSISAEHGIGRVKQAPFLEDLGELEYSLLSGLKRLFDPHGLMAAGRILPR</sequence>
<dbReference type="Pfam" id="PF01565">
    <property type="entry name" value="FAD_binding_4"/>
    <property type="match status" value="1"/>
</dbReference>
<dbReference type="InterPro" id="IPR036318">
    <property type="entry name" value="FAD-bd_PCMH-like_sf"/>
</dbReference>
<dbReference type="KEGG" id="csa:Csal_1744"/>
<dbReference type="PROSITE" id="PS51387">
    <property type="entry name" value="FAD_PCMH"/>
    <property type="match status" value="1"/>
</dbReference>
<dbReference type="InterPro" id="IPR016169">
    <property type="entry name" value="FAD-bd_PCMH_sub2"/>
</dbReference>
<dbReference type="InterPro" id="IPR004113">
    <property type="entry name" value="FAD-bd_oxidored_4_C"/>
</dbReference>
<dbReference type="Proteomes" id="UP000000239">
    <property type="component" value="Chromosome"/>
</dbReference>
<dbReference type="GO" id="GO:0022904">
    <property type="term" value="P:respiratory electron transport chain"/>
    <property type="evidence" value="ECO:0007669"/>
    <property type="project" value="TreeGrafter"/>
</dbReference>
<dbReference type="STRING" id="290398.Csal_1744"/>
<dbReference type="AlphaFoldDB" id="Q1QWR2"/>
<dbReference type="InterPro" id="IPR006094">
    <property type="entry name" value="Oxid_FAD_bind_N"/>
</dbReference>
<dbReference type="EMBL" id="CP000285">
    <property type="protein sequence ID" value="ABE59096.1"/>
    <property type="molecule type" value="Genomic_DNA"/>
</dbReference>